<evidence type="ECO:0000256" key="2">
    <source>
        <dbReference type="ARBA" id="ARBA00022729"/>
    </source>
</evidence>
<evidence type="ECO:0000259" key="4">
    <source>
        <dbReference type="Pfam" id="PF13407"/>
    </source>
</evidence>
<dbReference type="Pfam" id="PF13407">
    <property type="entry name" value="Peripla_BP_4"/>
    <property type="match status" value="1"/>
</dbReference>
<evidence type="ECO:0000313" key="6">
    <source>
        <dbReference type="Proteomes" id="UP001163064"/>
    </source>
</evidence>
<dbReference type="PANTHER" id="PTHR30036">
    <property type="entry name" value="D-XYLOSE-BINDING PERIPLASMIC PROTEIN"/>
    <property type="match status" value="1"/>
</dbReference>
<reference evidence="5" key="1">
    <citation type="submission" date="2022-10" db="EMBL/GenBank/DDBJ databases">
        <title>Streptomyces beihaiensis sp. nov., a chitin degrading actinobacterium, isolated from shrimp pond soil.</title>
        <authorList>
            <person name="Xie J."/>
            <person name="Shen N."/>
        </authorList>
    </citation>
    <scope>NUCLEOTIDE SEQUENCE</scope>
    <source>
        <strain evidence="5">GXMU-J5</strain>
    </source>
</reference>
<keyword evidence="6" id="KW-1185">Reference proteome</keyword>
<feature type="signal peptide" evidence="3">
    <location>
        <begin position="1"/>
        <end position="22"/>
    </location>
</feature>
<gene>
    <name evidence="5" type="ORF">OFY01_18430</name>
</gene>
<dbReference type="RefSeq" id="WP_266601282.1">
    <property type="nucleotide sequence ID" value="NZ_JAPHNL010000233.1"/>
</dbReference>
<evidence type="ECO:0000256" key="1">
    <source>
        <dbReference type="ARBA" id="ARBA00004196"/>
    </source>
</evidence>
<evidence type="ECO:0000313" key="5">
    <source>
        <dbReference type="EMBL" id="MCX3061704.1"/>
    </source>
</evidence>
<dbReference type="Proteomes" id="UP001163064">
    <property type="component" value="Unassembled WGS sequence"/>
</dbReference>
<sequence>MRNRMRDTAVAIAAASAVVVLAACGQGTTTGATGGHAPRIALLMPNSTTARWEGRDRPLLEKRIKELCAECRVEHADAGGDVATQQRQMDSMITNGVDVIVVAAVDAKSLSAAVEKADRAGVRVIAYDRLAGGPIEGFVSFDGEQVGRLQGRALLRAMRERGHGDGGRIVMINGDPTDPNAVAFKKGALSVLEGRAKISRAYDTLRWRTETAYMNMSGAIAALRPRNIDGVYAANDNLAAGAIAALKANKVDPLPPITGQDAGLEAVRRIVGGEQYMTVYKPFTAEADAGARMAVATARGKSLDRVATDRVNNGTRKAVPAVLLTPVAVTVGTIKDTVVKGGAYTIGQICVPRLEADCHRAGLTG</sequence>
<evidence type="ECO:0000256" key="3">
    <source>
        <dbReference type="SAM" id="SignalP"/>
    </source>
</evidence>
<protein>
    <submittedName>
        <fullName evidence="5">Substrate-binding domain-containing protein</fullName>
    </submittedName>
</protein>
<dbReference type="InterPro" id="IPR028082">
    <property type="entry name" value="Peripla_BP_I"/>
</dbReference>
<dbReference type="Gene3D" id="3.40.50.2300">
    <property type="match status" value="2"/>
</dbReference>
<dbReference type="PROSITE" id="PS51257">
    <property type="entry name" value="PROKAR_LIPOPROTEIN"/>
    <property type="match status" value="1"/>
</dbReference>
<keyword evidence="2 3" id="KW-0732">Signal</keyword>
<dbReference type="SUPFAM" id="SSF53822">
    <property type="entry name" value="Periplasmic binding protein-like I"/>
    <property type="match status" value="1"/>
</dbReference>
<dbReference type="EMBL" id="JAPHNL010000233">
    <property type="protein sequence ID" value="MCX3061704.1"/>
    <property type="molecule type" value="Genomic_DNA"/>
</dbReference>
<dbReference type="PANTHER" id="PTHR30036:SF1">
    <property type="entry name" value="D-XYLOSE-BINDING PERIPLASMIC PROTEIN"/>
    <property type="match status" value="1"/>
</dbReference>
<name>A0ABT3TXD1_9ACTN</name>
<accession>A0ABT3TXD1</accession>
<organism evidence="5 6">
    <name type="scientific">Streptomyces beihaiensis</name>
    <dbReference type="NCBI Taxonomy" id="2984495"/>
    <lineage>
        <taxon>Bacteria</taxon>
        <taxon>Bacillati</taxon>
        <taxon>Actinomycetota</taxon>
        <taxon>Actinomycetes</taxon>
        <taxon>Kitasatosporales</taxon>
        <taxon>Streptomycetaceae</taxon>
        <taxon>Streptomyces</taxon>
    </lineage>
</organism>
<comment type="caution">
    <text evidence="5">The sequence shown here is derived from an EMBL/GenBank/DDBJ whole genome shotgun (WGS) entry which is preliminary data.</text>
</comment>
<proteinExistence type="predicted"/>
<comment type="subcellular location">
    <subcellularLocation>
        <location evidence="1">Cell envelope</location>
    </subcellularLocation>
</comment>
<feature type="domain" description="Periplasmic binding protein" evidence="4">
    <location>
        <begin position="40"/>
        <end position="301"/>
    </location>
</feature>
<dbReference type="InterPro" id="IPR025997">
    <property type="entry name" value="SBP_2_dom"/>
</dbReference>
<dbReference type="InterPro" id="IPR050555">
    <property type="entry name" value="Bact_Solute-Bind_Prot2"/>
</dbReference>
<feature type="chain" id="PRO_5045721474" evidence="3">
    <location>
        <begin position="23"/>
        <end position="365"/>
    </location>
</feature>